<dbReference type="STRING" id="649333.SAMN04487989_10789"/>
<keyword evidence="7" id="KW-0408">Iron</keyword>
<keyword evidence="11" id="KW-1185">Reference proteome</keyword>
<dbReference type="PROSITE" id="PS51471">
    <property type="entry name" value="FE2OG_OXY"/>
    <property type="match status" value="1"/>
</dbReference>
<dbReference type="AlphaFoldDB" id="A0A1I5DA16"/>
<evidence type="ECO:0000256" key="1">
    <source>
        <dbReference type="ARBA" id="ARBA00001954"/>
    </source>
</evidence>
<keyword evidence="8" id="KW-0234">DNA repair</keyword>
<dbReference type="SUPFAM" id="SSF51197">
    <property type="entry name" value="Clavaminate synthase-like"/>
    <property type="match status" value="1"/>
</dbReference>
<evidence type="ECO:0000256" key="4">
    <source>
        <dbReference type="ARBA" id="ARBA00022842"/>
    </source>
</evidence>
<organism evidence="10 11">
    <name type="scientific">Bizionia echini</name>
    <dbReference type="NCBI Taxonomy" id="649333"/>
    <lineage>
        <taxon>Bacteria</taxon>
        <taxon>Pseudomonadati</taxon>
        <taxon>Bacteroidota</taxon>
        <taxon>Flavobacteriia</taxon>
        <taxon>Flavobacteriales</taxon>
        <taxon>Flavobacteriaceae</taxon>
        <taxon>Bizionia</taxon>
    </lineage>
</organism>
<dbReference type="GO" id="GO:0032451">
    <property type="term" value="F:demethylase activity"/>
    <property type="evidence" value="ECO:0007669"/>
    <property type="project" value="UniProtKB-ARBA"/>
</dbReference>
<sequence>MDLFSSQKTVFNLPQAELIYIPHFYTPQKAHDLFVSLLENCTWQQDTITIFGKTHLQPRLTALYANNTKSYSYSNIIMQPQPFTDKLLHIKTAIENEANTNFTTVLLNRYRHGNDSNGWHADNEKELGKNPIIASLSLGASRYFHYKHRTIKTERHKLLLESGSLLIMAGEMQQFWLHQIPKTKKNVGERINLTFRKIV</sequence>
<dbReference type="GO" id="GO:0140097">
    <property type="term" value="F:catalytic activity, acting on DNA"/>
    <property type="evidence" value="ECO:0007669"/>
    <property type="project" value="UniProtKB-ARBA"/>
</dbReference>
<dbReference type="GO" id="GO:0051213">
    <property type="term" value="F:dioxygenase activity"/>
    <property type="evidence" value="ECO:0007669"/>
    <property type="project" value="UniProtKB-KW"/>
</dbReference>
<evidence type="ECO:0000256" key="6">
    <source>
        <dbReference type="ARBA" id="ARBA00023002"/>
    </source>
</evidence>
<keyword evidence="5 10" id="KW-0223">Dioxygenase</keyword>
<dbReference type="InterPro" id="IPR032854">
    <property type="entry name" value="ALKBH3"/>
</dbReference>
<dbReference type="InterPro" id="IPR037151">
    <property type="entry name" value="AlkB-like_sf"/>
</dbReference>
<dbReference type="PANTHER" id="PTHR31212">
    <property type="entry name" value="ALPHA-KETOGLUTARATE-DEPENDENT DIOXYGENASE ALKB HOMOLOG 3"/>
    <property type="match status" value="1"/>
</dbReference>
<keyword evidence="3" id="KW-0227">DNA damage</keyword>
<dbReference type="Pfam" id="PF13532">
    <property type="entry name" value="2OG-FeII_Oxy_2"/>
    <property type="match status" value="1"/>
</dbReference>
<evidence type="ECO:0000259" key="9">
    <source>
        <dbReference type="PROSITE" id="PS51471"/>
    </source>
</evidence>
<evidence type="ECO:0000256" key="5">
    <source>
        <dbReference type="ARBA" id="ARBA00022964"/>
    </source>
</evidence>
<dbReference type="InterPro" id="IPR005123">
    <property type="entry name" value="Oxoglu/Fe-dep_dioxygenase_dom"/>
</dbReference>
<dbReference type="OrthoDB" id="190276at2"/>
<dbReference type="GO" id="GO:0006307">
    <property type="term" value="P:DNA alkylation repair"/>
    <property type="evidence" value="ECO:0007669"/>
    <property type="project" value="InterPro"/>
</dbReference>
<reference evidence="11" key="1">
    <citation type="submission" date="2016-10" db="EMBL/GenBank/DDBJ databases">
        <authorList>
            <person name="Varghese N."/>
            <person name="Submissions S."/>
        </authorList>
    </citation>
    <scope>NUCLEOTIDE SEQUENCE [LARGE SCALE GENOMIC DNA]</scope>
    <source>
        <strain evidence="11">DSM 23925</strain>
    </source>
</reference>
<dbReference type="GO" id="GO:0016787">
    <property type="term" value="F:hydrolase activity"/>
    <property type="evidence" value="ECO:0007669"/>
    <property type="project" value="UniProtKB-ARBA"/>
</dbReference>
<accession>A0A1I5DA16</accession>
<keyword evidence="6" id="KW-0560">Oxidoreductase</keyword>
<dbReference type="Gene3D" id="2.60.120.590">
    <property type="entry name" value="Alpha-ketoglutarate-dependent dioxygenase AlkB-like"/>
    <property type="match status" value="1"/>
</dbReference>
<evidence type="ECO:0000313" key="11">
    <source>
        <dbReference type="Proteomes" id="UP000198705"/>
    </source>
</evidence>
<evidence type="ECO:0000256" key="2">
    <source>
        <dbReference type="ARBA" id="ARBA00022723"/>
    </source>
</evidence>
<evidence type="ECO:0000256" key="3">
    <source>
        <dbReference type="ARBA" id="ARBA00022763"/>
    </source>
</evidence>
<feature type="domain" description="Fe2OG dioxygenase" evidence="9">
    <location>
        <begin position="101"/>
        <end position="199"/>
    </location>
</feature>
<evidence type="ECO:0000256" key="7">
    <source>
        <dbReference type="ARBA" id="ARBA00023004"/>
    </source>
</evidence>
<gene>
    <name evidence="10" type="ORF">SAMN04487989_10789</name>
</gene>
<keyword evidence="4" id="KW-0460">Magnesium</keyword>
<evidence type="ECO:0000256" key="8">
    <source>
        <dbReference type="ARBA" id="ARBA00023204"/>
    </source>
</evidence>
<protein>
    <submittedName>
        <fullName evidence="10">Alkylated DNA repair dioxygenase AlkB</fullName>
    </submittedName>
</protein>
<comment type="cofactor">
    <cofactor evidence="1">
        <name>Fe(2+)</name>
        <dbReference type="ChEBI" id="CHEBI:29033"/>
    </cofactor>
</comment>
<dbReference type="InterPro" id="IPR027450">
    <property type="entry name" value="AlkB-like"/>
</dbReference>
<keyword evidence="2" id="KW-0479">Metal-binding</keyword>
<dbReference type="GO" id="GO:0016705">
    <property type="term" value="F:oxidoreductase activity, acting on paired donors, with incorporation or reduction of molecular oxygen"/>
    <property type="evidence" value="ECO:0007669"/>
    <property type="project" value="UniProtKB-ARBA"/>
</dbReference>
<dbReference type="EMBL" id="FOVN01000007">
    <property type="protein sequence ID" value="SFN95966.1"/>
    <property type="molecule type" value="Genomic_DNA"/>
</dbReference>
<dbReference type="FunFam" id="2.60.120.590:FF:000004">
    <property type="entry name" value="DNA oxidative demethylase ALKBH2"/>
    <property type="match status" value="1"/>
</dbReference>
<proteinExistence type="predicted"/>
<evidence type="ECO:0000313" key="10">
    <source>
        <dbReference type="EMBL" id="SFN95966.1"/>
    </source>
</evidence>
<dbReference type="Proteomes" id="UP000198705">
    <property type="component" value="Unassembled WGS sequence"/>
</dbReference>
<dbReference type="RefSeq" id="WP_092209639.1">
    <property type="nucleotide sequence ID" value="NZ_FOVN01000007.1"/>
</dbReference>
<dbReference type="GO" id="GO:0046872">
    <property type="term" value="F:metal ion binding"/>
    <property type="evidence" value="ECO:0007669"/>
    <property type="project" value="UniProtKB-KW"/>
</dbReference>
<name>A0A1I5DA16_9FLAO</name>
<dbReference type="PANTHER" id="PTHR31212:SF4">
    <property type="entry name" value="ALPHA-KETOGLUTARATE-DEPENDENT DIOXYGENASE ALKB HOMOLOG 3"/>
    <property type="match status" value="1"/>
</dbReference>